<dbReference type="GO" id="GO:0004300">
    <property type="term" value="F:enoyl-CoA hydratase activity"/>
    <property type="evidence" value="ECO:0007669"/>
    <property type="project" value="UniProtKB-EC"/>
</dbReference>
<reference evidence="4 5" key="1">
    <citation type="submission" date="2017-06" db="EMBL/GenBank/DDBJ databases">
        <authorList>
            <person name="Kim H.J."/>
            <person name="Triplett B.A."/>
        </authorList>
    </citation>
    <scope>NUCLEOTIDE SEQUENCE [LARGE SCALE GENOMIC DNA]</scope>
    <source>
        <strain evidence="4">FRACA_ARgP5</strain>
    </source>
</reference>
<dbReference type="Gene3D" id="3.90.226.10">
    <property type="entry name" value="2-enoyl-CoA Hydratase, Chain A, domain 1"/>
    <property type="match status" value="1"/>
</dbReference>
<evidence type="ECO:0000256" key="2">
    <source>
        <dbReference type="ARBA" id="ARBA00023239"/>
    </source>
</evidence>
<dbReference type="InterPro" id="IPR014748">
    <property type="entry name" value="Enoyl-CoA_hydra_C"/>
</dbReference>
<evidence type="ECO:0000313" key="5">
    <source>
        <dbReference type="Proteomes" id="UP000234331"/>
    </source>
</evidence>
<organism evidence="4 5">
    <name type="scientific">Frankia canadensis</name>
    <dbReference type="NCBI Taxonomy" id="1836972"/>
    <lineage>
        <taxon>Bacteria</taxon>
        <taxon>Bacillati</taxon>
        <taxon>Actinomycetota</taxon>
        <taxon>Actinomycetes</taxon>
        <taxon>Frankiales</taxon>
        <taxon>Frankiaceae</taxon>
        <taxon>Frankia</taxon>
    </lineage>
</organism>
<dbReference type="Gene3D" id="1.10.12.10">
    <property type="entry name" value="Lyase 2-enoyl-coa Hydratase, Chain A, domain 2"/>
    <property type="match status" value="1"/>
</dbReference>
<dbReference type="SUPFAM" id="SSF52096">
    <property type="entry name" value="ClpP/crotonase"/>
    <property type="match status" value="1"/>
</dbReference>
<dbReference type="CDD" id="cd06558">
    <property type="entry name" value="crotonase-like"/>
    <property type="match status" value="1"/>
</dbReference>
<sequence>MTSADANVDAKVDAAQAVDLVQREVVEDGVTLLRLNRPARLNAITGALLVALHRRLDEIEADRSCRVVILTGAGRGFCAGADLRGGDPGVAEPFEPRPGTVGIFQLQELFSSVATRLRALSQPVIAAVNGPATGGGLVFTLGCDIRFAAASARFSAAFVRVGLSGSDMGTAWLLNRIVGAGRAHELMLTGRIIDAHEAQRIGLVLEAVSDDALLDRALVTARQILANSPFGVKLTKQSMWSALEIPGLEAAINLDNRTQVLTCSTADNGEAVAAYLERREPRWTDS</sequence>
<dbReference type="GO" id="GO:0006635">
    <property type="term" value="P:fatty acid beta-oxidation"/>
    <property type="evidence" value="ECO:0007669"/>
    <property type="project" value="TreeGrafter"/>
</dbReference>
<dbReference type="Proteomes" id="UP000234331">
    <property type="component" value="Unassembled WGS sequence"/>
</dbReference>
<dbReference type="EMBL" id="FZMO01000540">
    <property type="protein sequence ID" value="SNQ51530.1"/>
    <property type="molecule type" value="Genomic_DNA"/>
</dbReference>
<dbReference type="InterPro" id="IPR001753">
    <property type="entry name" value="Enoyl-CoA_hydra/iso"/>
</dbReference>
<dbReference type="InterPro" id="IPR018376">
    <property type="entry name" value="Enoyl-CoA_hyd/isom_CS"/>
</dbReference>
<proteinExistence type="inferred from homology"/>
<evidence type="ECO:0000313" key="4">
    <source>
        <dbReference type="EMBL" id="SNQ51530.1"/>
    </source>
</evidence>
<keyword evidence="2 4" id="KW-0456">Lyase</keyword>
<dbReference type="PANTHER" id="PTHR11941:SF130">
    <property type="entry name" value="ENOYL-COA HYDRATASE ECHA12-RELATED"/>
    <property type="match status" value="1"/>
</dbReference>
<evidence type="ECO:0000256" key="1">
    <source>
        <dbReference type="ARBA" id="ARBA00005254"/>
    </source>
</evidence>
<dbReference type="PROSITE" id="PS00166">
    <property type="entry name" value="ENOYL_COA_HYDRATASE"/>
    <property type="match status" value="1"/>
</dbReference>
<evidence type="ECO:0000256" key="3">
    <source>
        <dbReference type="RuleBase" id="RU003707"/>
    </source>
</evidence>
<gene>
    <name evidence="4" type="primary">echA</name>
    <name evidence="4" type="ORF">FRACA_730009</name>
</gene>
<protein>
    <submittedName>
        <fullName evidence="4">Putative enoyl-CoA hydratase echA12</fullName>
        <ecNumber evidence="4">4.2.1.17</ecNumber>
    </submittedName>
</protein>
<name>A0A2I2L0V1_9ACTN</name>
<comment type="similarity">
    <text evidence="1 3">Belongs to the enoyl-CoA hydratase/isomerase family.</text>
</comment>
<dbReference type="Pfam" id="PF00378">
    <property type="entry name" value="ECH_1"/>
    <property type="match status" value="1"/>
</dbReference>
<dbReference type="EC" id="4.2.1.17" evidence="4"/>
<dbReference type="AlphaFoldDB" id="A0A2I2L0V1"/>
<dbReference type="RefSeq" id="WP_101835527.1">
    <property type="nucleotide sequence ID" value="NZ_FZMO01000540.1"/>
</dbReference>
<dbReference type="InterPro" id="IPR029045">
    <property type="entry name" value="ClpP/crotonase-like_dom_sf"/>
</dbReference>
<keyword evidence="5" id="KW-1185">Reference proteome</keyword>
<dbReference type="PANTHER" id="PTHR11941">
    <property type="entry name" value="ENOYL-COA HYDRATASE-RELATED"/>
    <property type="match status" value="1"/>
</dbReference>
<dbReference type="OrthoDB" id="9777711at2"/>
<accession>A0A2I2L0V1</accession>